<dbReference type="STRING" id="1058.SAMN05421783_10765"/>
<evidence type="ECO:0000313" key="3">
    <source>
        <dbReference type="Proteomes" id="UP000198816"/>
    </source>
</evidence>
<accession>A0A1H2VKX5</accession>
<dbReference type="InterPro" id="IPR037401">
    <property type="entry name" value="SnoaL-like"/>
</dbReference>
<dbReference type="AlphaFoldDB" id="A0A1H2VKX5"/>
<name>A0A1H2VKX5_THIRO</name>
<dbReference type="OrthoDB" id="5767026at2"/>
<protein>
    <submittedName>
        <fullName evidence="2">SnoaL-like domain-containing protein</fullName>
    </submittedName>
</protein>
<evidence type="ECO:0000313" key="2">
    <source>
        <dbReference type="EMBL" id="SDW68900.1"/>
    </source>
</evidence>
<keyword evidence="3" id="KW-1185">Reference proteome</keyword>
<dbReference type="Pfam" id="PF13474">
    <property type="entry name" value="SnoaL_3"/>
    <property type="match status" value="1"/>
</dbReference>
<feature type="domain" description="SnoaL-like" evidence="1">
    <location>
        <begin position="12"/>
        <end position="126"/>
    </location>
</feature>
<dbReference type="Gene3D" id="3.10.450.50">
    <property type="match status" value="1"/>
</dbReference>
<sequence length="144" mass="16281">MSRFQTPDEVEAAFYAAFQTLDIALMGAVWAEVPSPVCVHPGGDLLQGRSEVLNSWREVLTGAERPDLQYRVIQRTATEGLAVHLVEELIRPGRSREEPNRILATNVYRQSAEGWRMTAHHASLPLMRRRPDTADTDAPKHRMH</sequence>
<dbReference type="PANTHER" id="PTHR34957:SF1">
    <property type="entry name" value="NUCLEAR TRANSPORT FACTOR 2 (NTF2) FAMILY PROTEIN"/>
    <property type="match status" value="1"/>
</dbReference>
<dbReference type="PANTHER" id="PTHR34957">
    <property type="entry name" value="NUCLEAR TRANSPORT FACTOR 2 (NTF2) FAMILY PROTEIN"/>
    <property type="match status" value="1"/>
</dbReference>
<dbReference type="Proteomes" id="UP000198816">
    <property type="component" value="Unassembled WGS sequence"/>
</dbReference>
<dbReference type="EMBL" id="FNNZ01000007">
    <property type="protein sequence ID" value="SDW68900.1"/>
    <property type="molecule type" value="Genomic_DNA"/>
</dbReference>
<organism evidence="2 3">
    <name type="scientific">Thiocapsa roseopersicina</name>
    <dbReference type="NCBI Taxonomy" id="1058"/>
    <lineage>
        <taxon>Bacteria</taxon>
        <taxon>Pseudomonadati</taxon>
        <taxon>Pseudomonadota</taxon>
        <taxon>Gammaproteobacteria</taxon>
        <taxon>Chromatiales</taxon>
        <taxon>Chromatiaceae</taxon>
        <taxon>Thiocapsa</taxon>
    </lineage>
</organism>
<dbReference type="RefSeq" id="WP_093030509.1">
    <property type="nucleotide sequence ID" value="NZ_FNNZ01000007.1"/>
</dbReference>
<dbReference type="SUPFAM" id="SSF54427">
    <property type="entry name" value="NTF2-like"/>
    <property type="match status" value="1"/>
</dbReference>
<evidence type="ECO:0000259" key="1">
    <source>
        <dbReference type="Pfam" id="PF13474"/>
    </source>
</evidence>
<gene>
    <name evidence="2" type="ORF">SAMN05421783_10765</name>
</gene>
<proteinExistence type="predicted"/>
<dbReference type="InterPro" id="IPR032710">
    <property type="entry name" value="NTF2-like_dom_sf"/>
</dbReference>
<reference evidence="3" key="1">
    <citation type="submission" date="2016-10" db="EMBL/GenBank/DDBJ databases">
        <authorList>
            <person name="Varghese N."/>
            <person name="Submissions S."/>
        </authorList>
    </citation>
    <scope>NUCLEOTIDE SEQUENCE [LARGE SCALE GENOMIC DNA]</scope>
    <source>
        <strain evidence="3">DSM 217</strain>
    </source>
</reference>